<name>A0A1F6VQR8_9BACT</name>
<evidence type="ECO:0000256" key="1">
    <source>
        <dbReference type="ARBA" id="ARBA00006620"/>
    </source>
</evidence>
<dbReference type="GO" id="GO:0016787">
    <property type="term" value="F:hydrolase activity"/>
    <property type="evidence" value="ECO:0007669"/>
    <property type="project" value="UniProtKB-KW"/>
</dbReference>
<dbReference type="GO" id="GO:0004519">
    <property type="term" value="F:endonuclease activity"/>
    <property type="evidence" value="ECO:0007669"/>
    <property type="project" value="UniProtKB-KW"/>
</dbReference>
<keyword evidence="7" id="KW-0346">Stress response</keyword>
<organism evidence="8 9">
    <name type="scientific">Candidatus Nomurabacteria bacterium RIFCSPHIGHO2_02_FULL_38_15</name>
    <dbReference type="NCBI Taxonomy" id="1801752"/>
    <lineage>
        <taxon>Bacteria</taxon>
        <taxon>Candidatus Nomuraibacteriota</taxon>
    </lineage>
</organism>
<evidence type="ECO:0000313" key="8">
    <source>
        <dbReference type="EMBL" id="OGI71978.1"/>
    </source>
</evidence>
<dbReference type="Pfam" id="PF07927">
    <property type="entry name" value="HicA_toxin"/>
    <property type="match status" value="1"/>
</dbReference>
<accession>A0A1F6VQR8</accession>
<dbReference type="GO" id="GO:0003729">
    <property type="term" value="F:mRNA binding"/>
    <property type="evidence" value="ECO:0007669"/>
    <property type="project" value="InterPro"/>
</dbReference>
<comment type="caution">
    <text evidence="8">The sequence shown here is derived from an EMBL/GenBank/DDBJ whole genome shotgun (WGS) entry which is preliminary data.</text>
</comment>
<dbReference type="SUPFAM" id="SSF54786">
    <property type="entry name" value="YcfA/nrd intein domain"/>
    <property type="match status" value="1"/>
</dbReference>
<comment type="similarity">
    <text evidence="1">Belongs to the HicA mRNA interferase family.</text>
</comment>
<dbReference type="EMBL" id="MFUC01000014">
    <property type="protein sequence ID" value="OGI71978.1"/>
    <property type="molecule type" value="Genomic_DNA"/>
</dbReference>
<evidence type="ECO:0000256" key="5">
    <source>
        <dbReference type="ARBA" id="ARBA00022801"/>
    </source>
</evidence>
<gene>
    <name evidence="8" type="ORF">A3J61_01960</name>
</gene>
<keyword evidence="2" id="KW-1277">Toxin-antitoxin system</keyword>
<keyword evidence="5" id="KW-0378">Hydrolase</keyword>
<evidence type="ECO:0000256" key="2">
    <source>
        <dbReference type="ARBA" id="ARBA00022649"/>
    </source>
</evidence>
<proteinExistence type="inferred from homology"/>
<sequence>MKHVDLVKHIRKYGCVFVREGGSHSVWYNPLTDRTSTIPRHTEVNTYTGKKICSDLGVPVIQKR</sequence>
<dbReference type="Gene3D" id="3.30.920.30">
    <property type="entry name" value="Hypothetical protein"/>
    <property type="match status" value="1"/>
</dbReference>
<evidence type="ECO:0000256" key="4">
    <source>
        <dbReference type="ARBA" id="ARBA00022759"/>
    </source>
</evidence>
<dbReference type="InterPro" id="IPR038570">
    <property type="entry name" value="HicA_sf"/>
</dbReference>
<dbReference type="AlphaFoldDB" id="A0A1F6VQR8"/>
<dbReference type="STRING" id="1801752.A3J61_01960"/>
<evidence type="ECO:0000256" key="7">
    <source>
        <dbReference type="ARBA" id="ARBA00023016"/>
    </source>
</evidence>
<keyword evidence="4" id="KW-0255">Endonuclease</keyword>
<protein>
    <submittedName>
        <fullName evidence="8">Addiction module toxin, HicA family</fullName>
    </submittedName>
</protein>
<keyword evidence="6" id="KW-0694">RNA-binding</keyword>
<dbReference type="Proteomes" id="UP000179686">
    <property type="component" value="Unassembled WGS sequence"/>
</dbReference>
<evidence type="ECO:0000256" key="3">
    <source>
        <dbReference type="ARBA" id="ARBA00022722"/>
    </source>
</evidence>
<reference evidence="8 9" key="1">
    <citation type="journal article" date="2016" name="Nat. Commun.">
        <title>Thousands of microbial genomes shed light on interconnected biogeochemical processes in an aquifer system.</title>
        <authorList>
            <person name="Anantharaman K."/>
            <person name="Brown C.T."/>
            <person name="Hug L.A."/>
            <person name="Sharon I."/>
            <person name="Castelle C.J."/>
            <person name="Probst A.J."/>
            <person name="Thomas B.C."/>
            <person name="Singh A."/>
            <person name="Wilkins M.J."/>
            <person name="Karaoz U."/>
            <person name="Brodie E.L."/>
            <person name="Williams K.H."/>
            <person name="Hubbard S.S."/>
            <person name="Banfield J.F."/>
        </authorList>
    </citation>
    <scope>NUCLEOTIDE SEQUENCE [LARGE SCALE GENOMIC DNA]</scope>
</reference>
<evidence type="ECO:0000256" key="6">
    <source>
        <dbReference type="ARBA" id="ARBA00022884"/>
    </source>
</evidence>
<evidence type="ECO:0000313" key="9">
    <source>
        <dbReference type="Proteomes" id="UP000179686"/>
    </source>
</evidence>
<keyword evidence="3" id="KW-0540">Nuclease</keyword>
<dbReference type="InterPro" id="IPR012933">
    <property type="entry name" value="HicA_mRNA_interferase"/>
</dbReference>